<reference evidence="2 3" key="1">
    <citation type="submission" date="2021-12" db="EMBL/GenBank/DDBJ databases">
        <title>Genome sequencing of bacteria with rrn-lacking chromosome and rrn-plasmid.</title>
        <authorList>
            <person name="Anda M."/>
            <person name="Iwasaki W."/>
        </authorList>
    </citation>
    <scope>NUCLEOTIDE SEQUENCE [LARGE SCALE GENOMIC DNA]</scope>
    <source>
        <strain evidence="2 3">NBRC 101262</strain>
    </source>
</reference>
<gene>
    <name evidence="2" type="ORF">PEPS_18910</name>
</gene>
<dbReference type="RefSeq" id="WP_338396908.1">
    <property type="nucleotide sequence ID" value="NZ_AP025292.1"/>
</dbReference>
<name>A0ABM7VF92_9BACT</name>
<accession>A0ABM7VF92</accession>
<evidence type="ECO:0000256" key="1">
    <source>
        <dbReference type="SAM" id="SignalP"/>
    </source>
</evidence>
<sequence>MKTKATTALIICLILSVFSCTETEEALPINEMMNHCMPENVNVSFEDTWTENGIEISEKFTYNNQIIYEGDAIKNLTQAIITEAGDTLKPDKPIKLTINDEQQIIETVNMFQKEVFTYDEEGRISQIVTYFDYSNYRYKPIMRVLPMSIDRRSEFTLESKTKYSYQGESTSPISANIEYSNNTSEHLKFFYQNDLLESIEIKSSSDQIKFLEFKYDNSSFVGPHLPFALIRALPNWSYPVLPQSLVPSINKNITELNIYTSNSNGSKGYKVNQIKWGHEYNENNLTIKTQLLALLEFGESGEQIDDELEGVKLSVNYEYQCR</sequence>
<dbReference type="Proteomes" id="UP001354989">
    <property type="component" value="Chromosome"/>
</dbReference>
<organism evidence="2 3">
    <name type="scientific">Persicobacter psychrovividus</name>
    <dbReference type="NCBI Taxonomy" id="387638"/>
    <lineage>
        <taxon>Bacteria</taxon>
        <taxon>Pseudomonadati</taxon>
        <taxon>Bacteroidota</taxon>
        <taxon>Cytophagia</taxon>
        <taxon>Cytophagales</taxon>
        <taxon>Persicobacteraceae</taxon>
        <taxon>Persicobacter</taxon>
    </lineage>
</organism>
<dbReference type="EMBL" id="AP025292">
    <property type="protein sequence ID" value="BDC99610.1"/>
    <property type="molecule type" value="Genomic_DNA"/>
</dbReference>
<dbReference type="PROSITE" id="PS51257">
    <property type="entry name" value="PROKAR_LIPOPROTEIN"/>
    <property type="match status" value="1"/>
</dbReference>
<proteinExistence type="predicted"/>
<evidence type="ECO:0008006" key="4">
    <source>
        <dbReference type="Google" id="ProtNLM"/>
    </source>
</evidence>
<keyword evidence="1" id="KW-0732">Signal</keyword>
<feature type="signal peptide" evidence="1">
    <location>
        <begin position="1"/>
        <end position="19"/>
    </location>
</feature>
<feature type="chain" id="PRO_5046255034" description="DUF4595 domain-containing protein" evidence="1">
    <location>
        <begin position="20"/>
        <end position="322"/>
    </location>
</feature>
<evidence type="ECO:0000313" key="3">
    <source>
        <dbReference type="Proteomes" id="UP001354989"/>
    </source>
</evidence>
<evidence type="ECO:0000313" key="2">
    <source>
        <dbReference type="EMBL" id="BDC99610.1"/>
    </source>
</evidence>
<protein>
    <recommendedName>
        <fullName evidence="4">DUF4595 domain-containing protein</fullName>
    </recommendedName>
</protein>
<keyword evidence="3" id="KW-1185">Reference proteome</keyword>